<accession>E4ZP21</accession>
<reference evidence="2" key="1">
    <citation type="journal article" date="2011" name="Nat. Commun.">
        <title>Effector diversification within compartments of the Leptosphaeria maculans genome affected by Repeat-Induced Point mutations.</title>
        <authorList>
            <person name="Rouxel T."/>
            <person name="Grandaubert J."/>
            <person name="Hane J.K."/>
            <person name="Hoede C."/>
            <person name="van de Wouw A.P."/>
            <person name="Couloux A."/>
            <person name="Dominguez V."/>
            <person name="Anthouard V."/>
            <person name="Bally P."/>
            <person name="Bourras S."/>
            <person name="Cozijnsen A.J."/>
            <person name="Ciuffetti L.M."/>
            <person name="Degrave A."/>
            <person name="Dilmaghani A."/>
            <person name="Duret L."/>
            <person name="Fudal I."/>
            <person name="Goodwin S.B."/>
            <person name="Gout L."/>
            <person name="Glaser N."/>
            <person name="Linglin J."/>
            <person name="Kema G.H.J."/>
            <person name="Lapalu N."/>
            <person name="Lawrence C.B."/>
            <person name="May K."/>
            <person name="Meyer M."/>
            <person name="Ollivier B."/>
            <person name="Poulain J."/>
            <person name="Schoch C.L."/>
            <person name="Simon A."/>
            <person name="Spatafora J.W."/>
            <person name="Stachowiak A."/>
            <person name="Turgeon B.G."/>
            <person name="Tyler B.M."/>
            <person name="Vincent D."/>
            <person name="Weissenbach J."/>
            <person name="Amselem J."/>
            <person name="Quesneville H."/>
            <person name="Oliver R.P."/>
            <person name="Wincker P."/>
            <person name="Balesdent M.-H."/>
            <person name="Howlett B.J."/>
        </authorList>
    </citation>
    <scope>NUCLEOTIDE SEQUENCE [LARGE SCALE GENOMIC DNA]</scope>
    <source>
        <strain evidence="2">JN3 / isolate v23.1.3 / race Av1-4-5-6-7-8</strain>
    </source>
</reference>
<dbReference type="EMBL" id="FP929105">
    <property type="protein sequence ID" value="CBX93390.1"/>
    <property type="molecule type" value="Genomic_DNA"/>
</dbReference>
<name>E4ZP21_LEPMJ</name>
<dbReference type="HOGENOM" id="CLU_2831635_0_0_1"/>
<dbReference type="VEuPathDB" id="FungiDB:LEMA_uP042910.1"/>
<gene>
    <name evidence="1" type="ORF">LEMA_uP042910.1</name>
</gene>
<keyword evidence="2" id="KW-1185">Reference proteome</keyword>
<organism evidence="2">
    <name type="scientific">Leptosphaeria maculans (strain JN3 / isolate v23.1.3 / race Av1-4-5-6-7-8)</name>
    <name type="common">Blackleg fungus</name>
    <name type="synonym">Phoma lingam</name>
    <dbReference type="NCBI Taxonomy" id="985895"/>
    <lineage>
        <taxon>Eukaryota</taxon>
        <taxon>Fungi</taxon>
        <taxon>Dikarya</taxon>
        <taxon>Ascomycota</taxon>
        <taxon>Pezizomycotina</taxon>
        <taxon>Dothideomycetes</taxon>
        <taxon>Pleosporomycetidae</taxon>
        <taxon>Pleosporales</taxon>
        <taxon>Pleosporineae</taxon>
        <taxon>Leptosphaeriaceae</taxon>
        <taxon>Plenodomus</taxon>
        <taxon>Plenodomus lingam/Leptosphaeria maculans species complex</taxon>
    </lineage>
</organism>
<sequence>MTHARMPAHETHIQTYSFVHGHMTADRGDVVELLVSTQTQQSSRHAILEEKPFRCRIIPSELSKFC</sequence>
<dbReference type="Proteomes" id="UP000002668">
    <property type="component" value="Genome"/>
</dbReference>
<protein>
    <submittedName>
        <fullName evidence="1">Predicted protein</fullName>
    </submittedName>
</protein>
<dbReference type="InParanoid" id="E4ZP21"/>
<evidence type="ECO:0000313" key="2">
    <source>
        <dbReference type="Proteomes" id="UP000002668"/>
    </source>
</evidence>
<evidence type="ECO:0000313" key="1">
    <source>
        <dbReference type="EMBL" id="CBX93390.1"/>
    </source>
</evidence>
<dbReference type="AlphaFoldDB" id="E4ZP21"/>
<proteinExistence type="predicted"/>